<dbReference type="GO" id="GO:0001508">
    <property type="term" value="P:action potential"/>
    <property type="evidence" value="ECO:0007669"/>
    <property type="project" value="TreeGrafter"/>
</dbReference>
<sequence length="686" mass="75788">MAAAARPSKRKASAEPSTLPGKFIAGADVRLVGLESCADLNGQQGQLLSFHVERGRWQVRLDSGEVKNVRAENLVNISQVVLQEDGKPSKGTKGASAQCLKPQATPLRSAARTRATGKAAVAPKALVQRRCLCMQVFGSCVLRTQASPSAFAVLKFQHGGWSLTGCGSDQEVQEQVENELDGLSARLDVVEGLEKTIQAQLLGVEERTRSSLDNKVQGIMRVLEEILEAVKCKAGAEVQMLGASAEVKPPEVSPRFAELPALPFGNSTSFREESCMDELCQEESSVWPGVATFQSEPFPRSESTILSDVGGGVRQASSMDKVLSVSVGKKIYRRHLLRRVMWSCLEDDSSSKAAWCYGFCMDVFIVLSVLLPLCESSQIGAADLDPVMAHLSALDFAFDMIFLLELCFRFLAWPTISNFFCNAYNVIDMSVIPSLGIRLALGVIISPSSQVTWSTLLLCFFPVLRLLKLLRRFQTFQVLLSAWWAVFEALPMLIFVLAIIALTFAGILFAVEPRTNINDWGTALWLTVVSMTGLGYGDLTPSTSEGKVCVSVLIITSLLYLSIPFGILGSAFTLAWSQRVAIMAVRKVRKHLANHGFTSEDMKKLLEHFDLDHDSEMSLVEFRTMINHVMIGFTDEEVCDLFESLDFQQRGLIRAASFLTIVFPREFEECHQTYVPALRKKHRHFY</sequence>
<keyword evidence="2" id="KW-0813">Transport</keyword>
<dbReference type="Gene3D" id="1.10.238.10">
    <property type="entry name" value="EF-hand"/>
    <property type="match status" value="1"/>
</dbReference>
<dbReference type="Proteomes" id="UP000604046">
    <property type="component" value="Unassembled WGS sequence"/>
</dbReference>
<dbReference type="GO" id="GO:0005249">
    <property type="term" value="F:voltage-gated potassium channel activity"/>
    <property type="evidence" value="ECO:0007669"/>
    <property type="project" value="InterPro"/>
</dbReference>
<evidence type="ECO:0000256" key="4">
    <source>
        <dbReference type="ARBA" id="ARBA00022692"/>
    </source>
</evidence>
<dbReference type="AlphaFoldDB" id="A0A812NB09"/>
<evidence type="ECO:0000259" key="13">
    <source>
        <dbReference type="PROSITE" id="PS50222"/>
    </source>
</evidence>
<dbReference type="InterPro" id="IPR027359">
    <property type="entry name" value="Volt_channel_dom_sf"/>
</dbReference>
<dbReference type="PANTHER" id="PTHR11537">
    <property type="entry name" value="VOLTAGE-GATED POTASSIUM CHANNEL"/>
    <property type="match status" value="1"/>
</dbReference>
<dbReference type="InterPro" id="IPR028325">
    <property type="entry name" value="VG_K_chnl"/>
</dbReference>
<accession>A0A812NB09</accession>
<keyword evidence="8 12" id="KW-1133">Transmembrane helix</keyword>
<dbReference type="InterPro" id="IPR005821">
    <property type="entry name" value="Ion_trans_dom"/>
</dbReference>
<evidence type="ECO:0000256" key="1">
    <source>
        <dbReference type="ARBA" id="ARBA00004141"/>
    </source>
</evidence>
<dbReference type="GO" id="GO:0005509">
    <property type="term" value="F:calcium ion binding"/>
    <property type="evidence" value="ECO:0007669"/>
    <property type="project" value="InterPro"/>
</dbReference>
<dbReference type="PROSITE" id="PS50222">
    <property type="entry name" value="EF_HAND_2"/>
    <property type="match status" value="1"/>
</dbReference>
<dbReference type="GO" id="GO:0008076">
    <property type="term" value="C:voltage-gated potassium channel complex"/>
    <property type="evidence" value="ECO:0007669"/>
    <property type="project" value="InterPro"/>
</dbReference>
<protein>
    <submittedName>
        <fullName evidence="14">KCND1 protein</fullName>
    </submittedName>
</protein>
<dbReference type="SUPFAM" id="SSF81324">
    <property type="entry name" value="Voltage-gated potassium channels"/>
    <property type="match status" value="1"/>
</dbReference>
<organism evidence="14 15">
    <name type="scientific">Symbiodinium natans</name>
    <dbReference type="NCBI Taxonomy" id="878477"/>
    <lineage>
        <taxon>Eukaryota</taxon>
        <taxon>Sar</taxon>
        <taxon>Alveolata</taxon>
        <taxon>Dinophyceae</taxon>
        <taxon>Suessiales</taxon>
        <taxon>Symbiodiniaceae</taxon>
        <taxon>Symbiodinium</taxon>
    </lineage>
</organism>
<evidence type="ECO:0000256" key="7">
    <source>
        <dbReference type="ARBA" id="ARBA00022958"/>
    </source>
</evidence>
<comment type="caution">
    <text evidence="14">The sequence shown here is derived from an EMBL/GenBank/DDBJ whole genome shotgun (WGS) entry which is preliminary data.</text>
</comment>
<keyword evidence="11" id="KW-0407">Ion channel</keyword>
<keyword evidence="5" id="KW-0631">Potassium channel</keyword>
<feature type="transmembrane region" description="Helical" evidence="12">
    <location>
        <begin position="517"/>
        <end position="536"/>
    </location>
</feature>
<dbReference type="Gene3D" id="1.20.120.350">
    <property type="entry name" value="Voltage-gated potassium channels. Chain C"/>
    <property type="match status" value="1"/>
</dbReference>
<evidence type="ECO:0000256" key="12">
    <source>
        <dbReference type="SAM" id="Phobius"/>
    </source>
</evidence>
<feature type="transmembrane region" description="Helical" evidence="12">
    <location>
        <begin position="548"/>
        <end position="576"/>
    </location>
</feature>
<evidence type="ECO:0000313" key="14">
    <source>
        <dbReference type="EMBL" id="CAE7288274.1"/>
    </source>
</evidence>
<dbReference type="PRINTS" id="PR00169">
    <property type="entry name" value="KCHANNEL"/>
</dbReference>
<evidence type="ECO:0000256" key="3">
    <source>
        <dbReference type="ARBA" id="ARBA00022538"/>
    </source>
</evidence>
<keyword evidence="4 12" id="KW-0812">Transmembrane</keyword>
<keyword evidence="10 12" id="KW-0472">Membrane</keyword>
<feature type="transmembrane region" description="Helical" evidence="12">
    <location>
        <begin position="482"/>
        <end position="511"/>
    </location>
</feature>
<dbReference type="OrthoDB" id="73653at2759"/>
<keyword evidence="9" id="KW-0406">Ion transport</keyword>
<dbReference type="Gene3D" id="1.10.287.70">
    <property type="match status" value="1"/>
</dbReference>
<dbReference type="SUPFAM" id="SSF47473">
    <property type="entry name" value="EF-hand"/>
    <property type="match status" value="1"/>
</dbReference>
<evidence type="ECO:0000256" key="5">
    <source>
        <dbReference type="ARBA" id="ARBA00022826"/>
    </source>
</evidence>
<dbReference type="InterPro" id="IPR011992">
    <property type="entry name" value="EF-hand-dom_pair"/>
</dbReference>
<keyword evidence="6" id="KW-0851">Voltage-gated channel</keyword>
<evidence type="ECO:0000256" key="10">
    <source>
        <dbReference type="ARBA" id="ARBA00023136"/>
    </source>
</evidence>
<evidence type="ECO:0000256" key="11">
    <source>
        <dbReference type="ARBA" id="ARBA00023303"/>
    </source>
</evidence>
<dbReference type="PANTHER" id="PTHR11537:SF254">
    <property type="entry name" value="POTASSIUM VOLTAGE-GATED CHANNEL PROTEIN SHAB"/>
    <property type="match status" value="1"/>
</dbReference>
<evidence type="ECO:0000256" key="9">
    <source>
        <dbReference type="ARBA" id="ARBA00023065"/>
    </source>
</evidence>
<comment type="subcellular location">
    <subcellularLocation>
        <location evidence="1">Membrane</location>
        <topology evidence="1">Multi-pass membrane protein</topology>
    </subcellularLocation>
</comment>
<evidence type="ECO:0000313" key="15">
    <source>
        <dbReference type="Proteomes" id="UP000604046"/>
    </source>
</evidence>
<dbReference type="Pfam" id="PF00520">
    <property type="entry name" value="Ion_trans"/>
    <property type="match status" value="1"/>
</dbReference>
<keyword evidence="7" id="KW-0630">Potassium</keyword>
<proteinExistence type="predicted"/>
<feature type="domain" description="EF-hand" evidence="13">
    <location>
        <begin position="597"/>
        <end position="632"/>
    </location>
</feature>
<reference evidence="14" key="1">
    <citation type="submission" date="2021-02" db="EMBL/GenBank/DDBJ databases">
        <authorList>
            <person name="Dougan E. K."/>
            <person name="Rhodes N."/>
            <person name="Thang M."/>
            <person name="Chan C."/>
        </authorList>
    </citation>
    <scope>NUCLEOTIDE SEQUENCE</scope>
</reference>
<evidence type="ECO:0000256" key="2">
    <source>
        <dbReference type="ARBA" id="ARBA00022448"/>
    </source>
</evidence>
<dbReference type="InterPro" id="IPR002048">
    <property type="entry name" value="EF_hand_dom"/>
</dbReference>
<keyword evidence="3" id="KW-0633">Potassium transport</keyword>
<name>A0A812NB09_9DINO</name>
<evidence type="ECO:0000256" key="8">
    <source>
        <dbReference type="ARBA" id="ARBA00022989"/>
    </source>
</evidence>
<dbReference type="EMBL" id="CAJNDS010001902">
    <property type="protein sequence ID" value="CAE7288274.1"/>
    <property type="molecule type" value="Genomic_DNA"/>
</dbReference>
<keyword evidence="15" id="KW-1185">Reference proteome</keyword>
<gene>
    <name evidence="14" type="primary">KCND1</name>
    <name evidence="14" type="ORF">SNAT2548_LOCUS15229</name>
</gene>
<evidence type="ECO:0000256" key="6">
    <source>
        <dbReference type="ARBA" id="ARBA00022882"/>
    </source>
</evidence>